<reference evidence="1 2" key="1">
    <citation type="journal article" date="2022" name="Hortic Res">
        <title>A haplotype resolved chromosomal level avocado genome allows analysis of novel avocado genes.</title>
        <authorList>
            <person name="Nath O."/>
            <person name="Fletcher S.J."/>
            <person name="Hayward A."/>
            <person name="Shaw L.M."/>
            <person name="Masouleh A.K."/>
            <person name="Furtado A."/>
            <person name="Henry R.J."/>
            <person name="Mitter N."/>
        </authorList>
    </citation>
    <scope>NUCLEOTIDE SEQUENCE [LARGE SCALE GENOMIC DNA]</scope>
    <source>
        <strain evidence="2">cv. Hass</strain>
    </source>
</reference>
<sequence>MEETIVSSGASLASVKRLMPKQKGNIKRAGTALHVKTQGLNALEYPCKGHGPTSSNTEIEESSLKIEAQSELLSAIRSSAGGVKASLSWKSQDRRKREIRGRDSMRDETFRA</sequence>
<keyword evidence="2" id="KW-1185">Reference proteome</keyword>
<protein>
    <submittedName>
        <fullName evidence="1">Uncharacterized protein</fullName>
    </submittedName>
</protein>
<name>A0ACC2LC34_PERAE</name>
<gene>
    <name evidence="1" type="ORF">MRB53_024046</name>
</gene>
<evidence type="ECO:0000313" key="2">
    <source>
        <dbReference type="Proteomes" id="UP001234297"/>
    </source>
</evidence>
<proteinExistence type="predicted"/>
<organism evidence="1 2">
    <name type="scientific">Persea americana</name>
    <name type="common">Avocado</name>
    <dbReference type="NCBI Taxonomy" id="3435"/>
    <lineage>
        <taxon>Eukaryota</taxon>
        <taxon>Viridiplantae</taxon>
        <taxon>Streptophyta</taxon>
        <taxon>Embryophyta</taxon>
        <taxon>Tracheophyta</taxon>
        <taxon>Spermatophyta</taxon>
        <taxon>Magnoliopsida</taxon>
        <taxon>Magnoliidae</taxon>
        <taxon>Laurales</taxon>
        <taxon>Lauraceae</taxon>
        <taxon>Persea</taxon>
    </lineage>
</organism>
<accession>A0ACC2LC34</accession>
<comment type="caution">
    <text evidence="1">The sequence shown here is derived from an EMBL/GenBank/DDBJ whole genome shotgun (WGS) entry which is preliminary data.</text>
</comment>
<evidence type="ECO:0000313" key="1">
    <source>
        <dbReference type="EMBL" id="KAJ8630723.1"/>
    </source>
</evidence>
<dbReference type="Proteomes" id="UP001234297">
    <property type="component" value="Chromosome 7"/>
</dbReference>
<dbReference type="EMBL" id="CM056815">
    <property type="protein sequence ID" value="KAJ8630723.1"/>
    <property type="molecule type" value="Genomic_DNA"/>
</dbReference>